<keyword evidence="4" id="KW-1185">Reference proteome</keyword>
<feature type="domain" description="SCP" evidence="2">
    <location>
        <begin position="54"/>
        <end position="167"/>
    </location>
</feature>
<accession>A0A1Y5T2E5</accession>
<dbReference type="InterPro" id="IPR014044">
    <property type="entry name" value="CAP_dom"/>
</dbReference>
<dbReference type="EMBL" id="FWFV01000006">
    <property type="protein sequence ID" value="SLN50657.1"/>
    <property type="molecule type" value="Genomic_DNA"/>
</dbReference>
<proteinExistence type="predicted"/>
<evidence type="ECO:0000313" key="4">
    <source>
        <dbReference type="Proteomes" id="UP000193870"/>
    </source>
</evidence>
<feature type="signal peptide" evidence="1">
    <location>
        <begin position="1"/>
        <end position="19"/>
    </location>
</feature>
<dbReference type="AlphaFoldDB" id="A0A1Y5T2E5"/>
<feature type="chain" id="PRO_5011001733" evidence="1">
    <location>
        <begin position="20"/>
        <end position="191"/>
    </location>
</feature>
<dbReference type="InterPro" id="IPR035940">
    <property type="entry name" value="CAP_sf"/>
</dbReference>
<dbReference type="CDD" id="cd05379">
    <property type="entry name" value="CAP_bacterial"/>
    <property type="match status" value="1"/>
</dbReference>
<name>A0A1Y5T2E5_9RHOB</name>
<dbReference type="PROSITE" id="PS51257">
    <property type="entry name" value="PROKAR_LIPOPROTEIN"/>
    <property type="match status" value="1"/>
</dbReference>
<dbReference type="RefSeq" id="WP_085854267.1">
    <property type="nucleotide sequence ID" value="NZ_FOPF01000006.1"/>
</dbReference>
<evidence type="ECO:0000313" key="3">
    <source>
        <dbReference type="EMBL" id="SLN50657.1"/>
    </source>
</evidence>
<dbReference type="Proteomes" id="UP000193870">
    <property type="component" value="Unassembled WGS sequence"/>
</dbReference>
<protein>
    <submittedName>
        <fullName evidence="3">Cysteine-rich secretory protein family protein</fullName>
    </submittedName>
</protein>
<dbReference type="STRING" id="315423.SAMN04488020_10657"/>
<dbReference type="OrthoDB" id="7846629at2"/>
<dbReference type="PANTHER" id="PTHR31157:SF1">
    <property type="entry name" value="SCP DOMAIN-CONTAINING PROTEIN"/>
    <property type="match status" value="1"/>
</dbReference>
<sequence>MKFAPLATAALCLSLAACAAPPPVAQVGPDGRPLPQLYSVSAQGDDVVQLRFLDGLNALRQAAGAPSLSLNSELTAAAATHSRDMSIQNRPWHFGSDGSSPLDRADRVGYSGRVLGQNISETYETELETLAAWMETPETRQIVVDPLARDLGFAWHQEANGKIWWTMVTGTREQSAIRQTQGVIVAPPTGR</sequence>
<dbReference type="PANTHER" id="PTHR31157">
    <property type="entry name" value="SCP DOMAIN-CONTAINING PROTEIN"/>
    <property type="match status" value="1"/>
</dbReference>
<reference evidence="3 4" key="1">
    <citation type="submission" date="2017-03" db="EMBL/GenBank/DDBJ databases">
        <authorList>
            <person name="Afonso C.L."/>
            <person name="Miller P.J."/>
            <person name="Scott M.A."/>
            <person name="Spackman E."/>
            <person name="Goraichik I."/>
            <person name="Dimitrov K.M."/>
            <person name="Suarez D.L."/>
            <person name="Swayne D.E."/>
        </authorList>
    </citation>
    <scope>NUCLEOTIDE SEQUENCE [LARGE SCALE GENOMIC DNA]</scope>
    <source>
        <strain evidence="3 4">CECT 7066</strain>
    </source>
</reference>
<organism evidence="3 4">
    <name type="scientific">Palleronia marisminoris</name>
    <dbReference type="NCBI Taxonomy" id="315423"/>
    <lineage>
        <taxon>Bacteria</taxon>
        <taxon>Pseudomonadati</taxon>
        <taxon>Pseudomonadota</taxon>
        <taxon>Alphaproteobacteria</taxon>
        <taxon>Rhodobacterales</taxon>
        <taxon>Roseobacteraceae</taxon>
        <taxon>Palleronia</taxon>
    </lineage>
</organism>
<dbReference type="Pfam" id="PF00188">
    <property type="entry name" value="CAP"/>
    <property type="match status" value="1"/>
</dbReference>
<evidence type="ECO:0000259" key="2">
    <source>
        <dbReference type="Pfam" id="PF00188"/>
    </source>
</evidence>
<dbReference type="SUPFAM" id="SSF55797">
    <property type="entry name" value="PR-1-like"/>
    <property type="match status" value="1"/>
</dbReference>
<keyword evidence="1" id="KW-0732">Signal</keyword>
<gene>
    <name evidence="3" type="ORF">PAM7066_02290</name>
</gene>
<evidence type="ECO:0000256" key="1">
    <source>
        <dbReference type="SAM" id="SignalP"/>
    </source>
</evidence>
<dbReference type="Gene3D" id="3.40.33.10">
    <property type="entry name" value="CAP"/>
    <property type="match status" value="1"/>
</dbReference>